<dbReference type="Gene3D" id="2.60.120.520">
    <property type="entry name" value="pectin degrading enzyme 5-keto 4- deoxyuronate isomerase, domain 1"/>
    <property type="match status" value="1"/>
</dbReference>
<comment type="pathway">
    <text evidence="6">Glycan metabolism; pectin degradation; 2-dehydro-3-deoxy-D-gluconate from pectin: step 4/5.</text>
</comment>
<feature type="binding site" evidence="6">
    <location>
        <position position="244"/>
    </location>
    <ligand>
        <name>Zn(2+)</name>
        <dbReference type="ChEBI" id="CHEBI:29105"/>
    </ligand>
</feature>
<dbReference type="Gene3D" id="2.60.120.10">
    <property type="entry name" value="Jelly Rolls"/>
    <property type="match status" value="1"/>
</dbReference>
<dbReference type="CDD" id="cd20491">
    <property type="entry name" value="cupin_KduI_C"/>
    <property type="match status" value="1"/>
</dbReference>
<dbReference type="AlphaFoldDB" id="A0A398CJG6"/>
<dbReference type="PIRSF" id="PIRSF006625">
    <property type="entry name" value="KduI"/>
    <property type="match status" value="1"/>
</dbReference>
<dbReference type="GO" id="GO:0019698">
    <property type="term" value="P:D-galacturonate catabolic process"/>
    <property type="evidence" value="ECO:0007669"/>
    <property type="project" value="TreeGrafter"/>
</dbReference>
<reference evidence="7 8" key="1">
    <citation type="submission" date="2018-09" db="EMBL/GenBank/DDBJ databases">
        <title>Cohnella cavernae sp. nov., isolated from a karst cave.</title>
        <authorList>
            <person name="Zhu H."/>
        </authorList>
    </citation>
    <scope>NUCLEOTIDE SEQUENCE [LARGE SCALE GENOMIC DNA]</scope>
    <source>
        <strain evidence="7 8">K2E09-144</strain>
    </source>
</reference>
<dbReference type="InterPro" id="IPR007045">
    <property type="entry name" value="KduI"/>
</dbReference>
<evidence type="ECO:0000313" key="8">
    <source>
        <dbReference type="Proteomes" id="UP000266340"/>
    </source>
</evidence>
<evidence type="ECO:0000256" key="6">
    <source>
        <dbReference type="HAMAP-Rule" id="MF_00687"/>
    </source>
</evidence>
<dbReference type="Pfam" id="PF04962">
    <property type="entry name" value="KduI"/>
    <property type="match status" value="1"/>
</dbReference>
<name>A0A398CJG6_9BACL</name>
<dbReference type="HAMAP" id="MF_00687">
    <property type="entry name" value="KduI"/>
    <property type="match status" value="1"/>
</dbReference>
<feature type="binding site" evidence="6">
    <location>
        <position position="197"/>
    </location>
    <ligand>
        <name>Zn(2+)</name>
        <dbReference type="ChEBI" id="CHEBI:29105"/>
    </ligand>
</feature>
<dbReference type="RefSeq" id="WP_119150534.1">
    <property type="nucleotide sequence ID" value="NZ_JBHSOV010000029.1"/>
</dbReference>
<dbReference type="CDD" id="cd20294">
    <property type="entry name" value="cupin_KduI_N"/>
    <property type="match status" value="1"/>
</dbReference>
<comment type="similarity">
    <text evidence="2 6">Belongs to the KduI family.</text>
</comment>
<organism evidence="7 8">
    <name type="scientific">Cohnella faecalis</name>
    <dbReference type="NCBI Taxonomy" id="2315694"/>
    <lineage>
        <taxon>Bacteria</taxon>
        <taxon>Bacillati</taxon>
        <taxon>Bacillota</taxon>
        <taxon>Bacilli</taxon>
        <taxon>Bacillales</taxon>
        <taxon>Paenibacillaceae</taxon>
        <taxon>Cohnella</taxon>
    </lineage>
</organism>
<keyword evidence="5 6" id="KW-0413">Isomerase</keyword>
<gene>
    <name evidence="6" type="primary">kduI</name>
    <name evidence="7" type="ORF">D3H35_17525</name>
</gene>
<dbReference type="GO" id="GO:0045490">
    <property type="term" value="P:pectin catabolic process"/>
    <property type="evidence" value="ECO:0007669"/>
    <property type="project" value="UniProtKB-UniRule"/>
</dbReference>
<comment type="caution">
    <text evidence="7">The sequence shown here is derived from an EMBL/GenBank/DDBJ whole genome shotgun (WGS) entry which is preliminary data.</text>
</comment>
<evidence type="ECO:0000313" key="7">
    <source>
        <dbReference type="EMBL" id="RIE02495.1"/>
    </source>
</evidence>
<keyword evidence="4 6" id="KW-0862">Zinc</keyword>
<dbReference type="InterPro" id="IPR014710">
    <property type="entry name" value="RmlC-like_jellyroll"/>
</dbReference>
<comment type="cofactor">
    <cofactor evidence="6">
        <name>Zn(2+)</name>
        <dbReference type="ChEBI" id="CHEBI:29105"/>
    </cofactor>
    <text evidence="6">Binds 1 zinc ion per subunit.</text>
</comment>
<accession>A0A398CJG6</accession>
<evidence type="ECO:0000256" key="3">
    <source>
        <dbReference type="ARBA" id="ARBA00022723"/>
    </source>
</evidence>
<dbReference type="InterPro" id="IPR021120">
    <property type="entry name" value="KduI/IolB_isomerase"/>
</dbReference>
<dbReference type="SUPFAM" id="SSF51182">
    <property type="entry name" value="RmlC-like cupins"/>
    <property type="match status" value="1"/>
</dbReference>
<dbReference type="PANTHER" id="PTHR38461">
    <property type="entry name" value="4-DEOXY-L-THREO-5-HEXOSULOSE-URONATE KETOL-ISOMERASE"/>
    <property type="match status" value="1"/>
</dbReference>
<dbReference type="GO" id="GO:0042840">
    <property type="term" value="P:D-glucuronate catabolic process"/>
    <property type="evidence" value="ECO:0007669"/>
    <property type="project" value="TreeGrafter"/>
</dbReference>
<dbReference type="Proteomes" id="UP000266340">
    <property type="component" value="Unassembled WGS sequence"/>
</dbReference>
<dbReference type="InterPro" id="IPR027449">
    <property type="entry name" value="KduI_N"/>
</dbReference>
<comment type="function">
    <text evidence="6">Catalyzes the isomerization of 5-dehydro-4-deoxy-D-glucuronate to 3-deoxy-D-glycero-2,5-hexodiulosonate.</text>
</comment>
<dbReference type="EC" id="5.3.1.17" evidence="6"/>
<dbReference type="UniPathway" id="UPA00545">
    <property type="reaction ID" value="UER00826"/>
</dbReference>
<sequence>MEIRHSTNPSDAKKYDTAQLRHHYLIEELFVDGQIKMVYSHEDRLIVGGAKPTDEALALEAQETLKTDFFLERREIGFFNIGSSIAVITVDGEAYELGKLDTLYVGKGAKDVRLASKDAAAPAKIYFTSALAHSTFPTRKVSVEEANTLHLGSLESSNERTIHQIIHENGVQSCQLMLGVTLFKPGSVWNTMPMHVHDRRMEAYLYFNLGEDARVFHMMGEPDETRHIVVANEQAVISPAWSVHSGAGTSSYAFVWAMAGENYTFKDMDAVPMSTLR</sequence>
<dbReference type="GO" id="GO:0008697">
    <property type="term" value="F:4-deoxy-L-threo-5-hexosulose-uronate ketol-isomerase activity"/>
    <property type="evidence" value="ECO:0007669"/>
    <property type="project" value="UniProtKB-UniRule"/>
</dbReference>
<dbReference type="NCBIfam" id="NF002091">
    <property type="entry name" value="PRK00924.1"/>
    <property type="match status" value="1"/>
</dbReference>
<feature type="binding site" evidence="6">
    <location>
        <position position="202"/>
    </location>
    <ligand>
        <name>Zn(2+)</name>
        <dbReference type="ChEBI" id="CHEBI:29105"/>
    </ligand>
</feature>
<keyword evidence="3 6" id="KW-0479">Metal-binding</keyword>
<dbReference type="PANTHER" id="PTHR38461:SF1">
    <property type="entry name" value="4-DEOXY-L-THREO-5-HEXOSULOSE-URONATE KETOL-ISOMERASE"/>
    <property type="match status" value="1"/>
</dbReference>
<proteinExistence type="inferred from homology"/>
<evidence type="ECO:0000256" key="2">
    <source>
        <dbReference type="ARBA" id="ARBA00008086"/>
    </source>
</evidence>
<evidence type="ECO:0000256" key="4">
    <source>
        <dbReference type="ARBA" id="ARBA00022833"/>
    </source>
</evidence>
<protein>
    <recommendedName>
        <fullName evidence="6">4-deoxy-L-threo-5-hexosulose-uronate ketol-isomerase</fullName>
        <ecNumber evidence="6">5.3.1.17</ecNumber>
    </recommendedName>
    <alternativeName>
        <fullName evidence="6">5-keto-4-deoxyuronate isomerase</fullName>
    </alternativeName>
    <alternativeName>
        <fullName evidence="6">DKI isomerase</fullName>
    </alternativeName>
</protein>
<evidence type="ECO:0000256" key="5">
    <source>
        <dbReference type="ARBA" id="ARBA00023235"/>
    </source>
</evidence>
<dbReference type="InterPro" id="IPR011051">
    <property type="entry name" value="RmlC_Cupin_sf"/>
</dbReference>
<feature type="binding site" evidence="6">
    <location>
        <position position="195"/>
    </location>
    <ligand>
        <name>Zn(2+)</name>
        <dbReference type="ChEBI" id="CHEBI:29105"/>
    </ligand>
</feature>
<dbReference type="OrthoDB" id="9770644at2"/>
<keyword evidence="8" id="KW-1185">Reference proteome</keyword>
<dbReference type="EMBL" id="QXJM01000039">
    <property type="protein sequence ID" value="RIE02495.1"/>
    <property type="molecule type" value="Genomic_DNA"/>
</dbReference>
<dbReference type="GO" id="GO:0008270">
    <property type="term" value="F:zinc ion binding"/>
    <property type="evidence" value="ECO:0007669"/>
    <property type="project" value="UniProtKB-UniRule"/>
</dbReference>
<evidence type="ECO:0000256" key="1">
    <source>
        <dbReference type="ARBA" id="ARBA00000552"/>
    </source>
</evidence>
<comment type="catalytic activity">
    <reaction evidence="1 6">
        <text>5-dehydro-4-deoxy-D-glucuronate = 3-deoxy-D-glycero-2,5-hexodiulosonate</text>
        <dbReference type="Rhea" id="RHEA:23896"/>
        <dbReference type="ChEBI" id="CHEBI:17117"/>
        <dbReference type="ChEBI" id="CHEBI:29071"/>
        <dbReference type="EC" id="5.3.1.17"/>
    </reaction>
</comment>